<evidence type="ECO:0000313" key="1">
    <source>
        <dbReference type="EMBL" id="PJJ76190.1"/>
    </source>
</evidence>
<keyword evidence="2" id="KW-1185">Reference proteome</keyword>
<name>A0A2M9CWA5_9BACT</name>
<dbReference type="Proteomes" id="UP000230000">
    <property type="component" value="Unassembled WGS sequence"/>
</dbReference>
<dbReference type="Pfam" id="PF21790">
    <property type="entry name" value="OGG"/>
    <property type="match status" value="1"/>
</dbReference>
<comment type="caution">
    <text evidence="1">The sequence shown here is derived from an EMBL/GenBank/DDBJ whole genome shotgun (WGS) entry which is preliminary data.</text>
</comment>
<proteinExistence type="predicted"/>
<protein>
    <submittedName>
        <fullName evidence="1">Uncharacterized protein</fullName>
    </submittedName>
</protein>
<dbReference type="OrthoDB" id="797022at2"/>
<gene>
    <name evidence="1" type="ORF">BXY57_1796</name>
</gene>
<dbReference type="RefSeq" id="WP_157853869.1">
    <property type="nucleotide sequence ID" value="NZ_PGFG01000001.1"/>
</dbReference>
<organism evidence="1 2">
    <name type="scientific">Thermoflavifilum aggregans</name>
    <dbReference type="NCBI Taxonomy" id="454188"/>
    <lineage>
        <taxon>Bacteria</taxon>
        <taxon>Pseudomonadati</taxon>
        <taxon>Bacteroidota</taxon>
        <taxon>Chitinophagia</taxon>
        <taxon>Chitinophagales</taxon>
        <taxon>Chitinophagaceae</taxon>
        <taxon>Thermoflavifilum</taxon>
    </lineage>
</organism>
<dbReference type="AlphaFoldDB" id="A0A2M9CWA5"/>
<evidence type="ECO:0000313" key="2">
    <source>
        <dbReference type="Proteomes" id="UP000230000"/>
    </source>
</evidence>
<reference evidence="1 2" key="1">
    <citation type="submission" date="2017-11" db="EMBL/GenBank/DDBJ databases">
        <title>Genomic Encyclopedia of Archaeal and Bacterial Type Strains, Phase II (KMG-II): From Individual Species to Whole Genera.</title>
        <authorList>
            <person name="Goeker M."/>
        </authorList>
    </citation>
    <scope>NUCLEOTIDE SEQUENCE [LARGE SCALE GENOMIC DNA]</scope>
    <source>
        <strain evidence="1 2">DSM 27268</strain>
    </source>
</reference>
<accession>A0A2M9CWA5</accession>
<sequence>MKLSDFSRTIQEMPLLNHSFTIKKENWFNQDQQELIDNIFNNKDTITLNRYDLLNSNKSIGEFILKTLMWGYPTKGRGNNIDNLLKPDNFKLLTDILESYRDKDINASKLDNDIGRIKGLGLSTMSKFLCFIGARVENQETLILDRRIIEIIKAKTFDELKNLTSITYPTSVKNYVKYLETINNFSKENNTISQKVEMFIFMFGRHLSPLKGE</sequence>
<dbReference type="EMBL" id="PGFG01000001">
    <property type="protein sequence ID" value="PJJ76190.1"/>
    <property type="molecule type" value="Genomic_DNA"/>
</dbReference>
<dbReference type="InterPro" id="IPR048868">
    <property type="entry name" value="OGG-like_put"/>
</dbReference>